<dbReference type="RefSeq" id="WP_221477115.1">
    <property type="nucleotide sequence ID" value="NZ_JACHJL010000030.1"/>
</dbReference>
<proteinExistence type="predicted"/>
<comment type="caution">
    <text evidence="2">The sequence shown here is derived from an EMBL/GenBank/DDBJ whole genome shotgun (WGS) entry which is preliminary data.</text>
</comment>
<evidence type="ECO:0000313" key="3">
    <source>
        <dbReference type="Proteomes" id="UP000588098"/>
    </source>
</evidence>
<gene>
    <name evidence="2" type="ORF">FHS42_007034</name>
</gene>
<dbReference type="AlphaFoldDB" id="A0A7W9QGX7"/>
<reference evidence="2 3" key="1">
    <citation type="submission" date="2020-08" db="EMBL/GenBank/DDBJ databases">
        <title>Genomic Encyclopedia of Type Strains, Phase III (KMG-III): the genomes of soil and plant-associated and newly described type strains.</title>
        <authorList>
            <person name="Whitman W."/>
        </authorList>
    </citation>
    <scope>NUCLEOTIDE SEQUENCE [LARGE SCALE GENOMIC DNA]</scope>
    <source>
        <strain evidence="2 3">CECT 8305</strain>
    </source>
</reference>
<sequence length="45" mass="5042">MAAAVPALVRIEPLSTDKDRSHRSRPRSADTLAYVRQLAKPAIRR</sequence>
<evidence type="ECO:0000256" key="1">
    <source>
        <dbReference type="SAM" id="MobiDB-lite"/>
    </source>
</evidence>
<organism evidence="2 3">
    <name type="scientific">Streptomyces zagrosensis</name>
    <dbReference type="NCBI Taxonomy" id="1042984"/>
    <lineage>
        <taxon>Bacteria</taxon>
        <taxon>Bacillati</taxon>
        <taxon>Actinomycetota</taxon>
        <taxon>Actinomycetes</taxon>
        <taxon>Kitasatosporales</taxon>
        <taxon>Streptomycetaceae</taxon>
        <taxon>Streptomyces</taxon>
    </lineage>
</organism>
<keyword evidence="3" id="KW-1185">Reference proteome</keyword>
<name>A0A7W9QGX7_9ACTN</name>
<feature type="region of interest" description="Disordered" evidence="1">
    <location>
        <begin position="13"/>
        <end position="34"/>
    </location>
</feature>
<accession>A0A7W9QGX7</accession>
<dbReference type="EMBL" id="JACHJL010000030">
    <property type="protein sequence ID" value="MBB5939936.1"/>
    <property type="molecule type" value="Genomic_DNA"/>
</dbReference>
<protein>
    <submittedName>
        <fullName evidence="2">Uncharacterized protein</fullName>
    </submittedName>
</protein>
<evidence type="ECO:0000313" key="2">
    <source>
        <dbReference type="EMBL" id="MBB5939936.1"/>
    </source>
</evidence>
<dbReference type="Proteomes" id="UP000588098">
    <property type="component" value="Unassembled WGS sequence"/>
</dbReference>